<comment type="caution">
    <text evidence="1">The sequence shown here is derived from an EMBL/GenBank/DDBJ whole genome shotgun (WGS) entry which is preliminary data.</text>
</comment>
<evidence type="ECO:0000313" key="1">
    <source>
        <dbReference type="EMBL" id="KAG5163214.1"/>
    </source>
</evidence>
<protein>
    <submittedName>
        <fullName evidence="1">Uncharacterized protein</fullName>
    </submittedName>
</protein>
<proteinExistence type="predicted"/>
<sequence length="371" mass="42921">MSHSTPNSFVNHITRMPPELVYKILDDIPLAYLLQLICDQDIPHLEHCITSHLVLGKVFSVKYLAEIKALYSLYLRVCYLVYGYYPLYMDSLRFDGRSFTKAHHDLLEEEWGVASLRLQDFFRSAIRASTVKILYAYEYSLPVLTHYAPRTIGPKSSWEVTSVDSLREIFENLDAAEMKLNSIKFAQLNRMAAIVQTYPAMVRTLRDLGQDHHRNDQHLIDMLLRRARDMQKRQIAKQRIVAKCTLEKFPSKDANKIPKANAIPHQYPQQIKEVLDGLPLVYPRSIINGAEETPLSRVPYKKKRLSGAKQQEPYFKKEPYVHKVAAKDSLSPASDQELDWLEAFLGICQYMANMSEEWNPGQTVADYWLSH</sequence>
<name>A0A8H7XPK1_PSICU</name>
<reference evidence="1" key="1">
    <citation type="submission" date="2021-02" db="EMBL/GenBank/DDBJ databases">
        <title>Psilocybe cubensis genome.</title>
        <authorList>
            <person name="Mckernan K.J."/>
            <person name="Crawford S."/>
            <person name="Trippe A."/>
            <person name="Kane L.T."/>
            <person name="Mclaughlin S."/>
        </authorList>
    </citation>
    <scope>NUCLEOTIDE SEQUENCE [LARGE SCALE GENOMIC DNA]</scope>
    <source>
        <strain evidence="1">MGC-MH-2018</strain>
    </source>
</reference>
<dbReference type="EMBL" id="JAFIQS010000016">
    <property type="protein sequence ID" value="KAG5163214.1"/>
    <property type="molecule type" value="Genomic_DNA"/>
</dbReference>
<accession>A0A8H7XPK1</accession>
<gene>
    <name evidence="1" type="ORF">JR316_012082</name>
</gene>
<dbReference type="AlphaFoldDB" id="A0A8H7XPK1"/>
<organism evidence="1">
    <name type="scientific">Psilocybe cubensis</name>
    <name type="common">Psychedelic mushroom</name>
    <name type="synonym">Stropharia cubensis</name>
    <dbReference type="NCBI Taxonomy" id="181762"/>
    <lineage>
        <taxon>Eukaryota</taxon>
        <taxon>Fungi</taxon>
        <taxon>Dikarya</taxon>
        <taxon>Basidiomycota</taxon>
        <taxon>Agaricomycotina</taxon>
        <taxon>Agaricomycetes</taxon>
        <taxon>Agaricomycetidae</taxon>
        <taxon>Agaricales</taxon>
        <taxon>Agaricineae</taxon>
        <taxon>Strophariaceae</taxon>
        <taxon>Psilocybe</taxon>
    </lineage>
</organism>